<protein>
    <submittedName>
        <fullName evidence="2">Methyltransferase</fullName>
    </submittedName>
</protein>
<feature type="domain" description="Methyltransferase" evidence="1">
    <location>
        <begin position="111"/>
        <end position="222"/>
    </location>
</feature>
<comment type="caution">
    <text evidence="2">The sequence shown here is derived from an EMBL/GenBank/DDBJ whole genome shotgun (WGS) entry which is preliminary data.</text>
</comment>
<dbReference type="InterPro" id="IPR029063">
    <property type="entry name" value="SAM-dependent_MTases_sf"/>
</dbReference>
<keyword evidence="2" id="KW-0489">Methyltransferase</keyword>
<dbReference type="AlphaFoldDB" id="A0A233RE95"/>
<dbReference type="Pfam" id="PF13679">
    <property type="entry name" value="Methyltransf_32"/>
    <property type="match status" value="1"/>
</dbReference>
<evidence type="ECO:0000313" key="2">
    <source>
        <dbReference type="EMBL" id="OXY81707.1"/>
    </source>
</evidence>
<reference evidence="2 3" key="1">
    <citation type="submission" date="2017-08" db="EMBL/GenBank/DDBJ databases">
        <title>A Genome Sequence of Oceanimonas doudoroffii ATCC 27123T.</title>
        <authorList>
            <person name="Brennan M.A."/>
            <person name="Maclea K.S."/>
            <person name="Mcclelland W.D."/>
            <person name="Trachtenberg A.M."/>
        </authorList>
    </citation>
    <scope>NUCLEOTIDE SEQUENCE [LARGE SCALE GENOMIC DNA]</scope>
    <source>
        <strain evidence="2 3">ATCC 27123</strain>
    </source>
</reference>
<keyword evidence="2" id="KW-0808">Transferase</keyword>
<accession>A0A233RE95</accession>
<dbReference type="CDD" id="cd02440">
    <property type="entry name" value="AdoMet_MTases"/>
    <property type="match status" value="1"/>
</dbReference>
<dbReference type="OrthoDB" id="5298194at2"/>
<dbReference type="GO" id="GO:0032259">
    <property type="term" value="P:methylation"/>
    <property type="evidence" value="ECO:0007669"/>
    <property type="project" value="UniProtKB-KW"/>
</dbReference>
<dbReference type="PANTHER" id="PTHR13369:SF0">
    <property type="entry name" value="GLUTATHIONE S-TRANSFERASE C-TERMINAL DOMAIN-CONTAINING PROTEIN"/>
    <property type="match status" value="1"/>
</dbReference>
<evidence type="ECO:0000259" key="1">
    <source>
        <dbReference type="Pfam" id="PF13679"/>
    </source>
</evidence>
<keyword evidence="3" id="KW-1185">Reference proteome</keyword>
<evidence type="ECO:0000313" key="3">
    <source>
        <dbReference type="Proteomes" id="UP000242757"/>
    </source>
</evidence>
<dbReference type="RefSeq" id="WP_094201074.1">
    <property type="nucleotide sequence ID" value="NZ_NBIM01000003.1"/>
</dbReference>
<organism evidence="2 3">
    <name type="scientific">Oceanimonas doudoroffii</name>
    <dbReference type="NCBI Taxonomy" id="84158"/>
    <lineage>
        <taxon>Bacteria</taxon>
        <taxon>Pseudomonadati</taxon>
        <taxon>Pseudomonadota</taxon>
        <taxon>Gammaproteobacteria</taxon>
        <taxon>Aeromonadales</taxon>
        <taxon>Aeromonadaceae</taxon>
        <taxon>Oceanimonas</taxon>
    </lineage>
</organism>
<sequence>MSELADQFHSLSTLLQRHHGDWQRLPFACRTLPWPELAPVLSTLSEDDLDALEAEPAAAHGLLAPYRSEVAAVHDWPIPTLKRASDYATPRWSSGIPGRKWAQISDFAANIHGHHPILEWCAGKGHLGRLLALQQQQAVTSLEWSADLCRQGKALAERLQIEHHFYCADALAPEAAGLFRREQQAVALHACGELHLRFLQHGVRAGTRSLTLSPCCYHLITGQHYQPLSTAGRRAGLSLSRHDLRLPLQQQVTGGERVRRLRQIELTWRLAFDELQRTLTGNDAYLPLPTFPKQLLSGDFAAFARWACERKGLAVPAQIDDAHWLALADERRLLVKRIELVRHLYRHPLELWLLLDRALFLEEQGYRVTLGTFTDMANTPRRYLLQAHKPTAAP</sequence>
<dbReference type="SUPFAM" id="SSF53335">
    <property type="entry name" value="S-adenosyl-L-methionine-dependent methyltransferases"/>
    <property type="match status" value="1"/>
</dbReference>
<dbReference type="PANTHER" id="PTHR13369">
    <property type="match status" value="1"/>
</dbReference>
<proteinExistence type="predicted"/>
<dbReference type="Proteomes" id="UP000242757">
    <property type="component" value="Unassembled WGS sequence"/>
</dbReference>
<name>A0A233RE95_9GAMM</name>
<gene>
    <name evidence="2" type="ORF">B6S08_11335</name>
</gene>
<dbReference type="InterPro" id="IPR025714">
    <property type="entry name" value="Methyltranfer_dom"/>
</dbReference>
<dbReference type="GO" id="GO:0008168">
    <property type="term" value="F:methyltransferase activity"/>
    <property type="evidence" value="ECO:0007669"/>
    <property type="project" value="UniProtKB-KW"/>
</dbReference>
<dbReference type="Gene3D" id="3.40.50.150">
    <property type="entry name" value="Vaccinia Virus protein VP39"/>
    <property type="match status" value="1"/>
</dbReference>
<dbReference type="EMBL" id="NBIM01000003">
    <property type="protein sequence ID" value="OXY81707.1"/>
    <property type="molecule type" value="Genomic_DNA"/>
</dbReference>